<name>A0A1Y6G1V0_9GAMM</name>
<protein>
    <submittedName>
        <fullName evidence="4">Uroporphyrin-3 C-methyltransferase</fullName>
    </submittedName>
</protein>
<organism evidence="4 5">
    <name type="scientific">Pseudidiomarina planktonica</name>
    <dbReference type="NCBI Taxonomy" id="1323738"/>
    <lineage>
        <taxon>Bacteria</taxon>
        <taxon>Pseudomonadati</taxon>
        <taxon>Pseudomonadota</taxon>
        <taxon>Gammaproteobacteria</taxon>
        <taxon>Alteromonadales</taxon>
        <taxon>Idiomarinaceae</taxon>
        <taxon>Pseudidiomarina</taxon>
    </lineage>
</organism>
<keyword evidence="5" id="KW-1185">Reference proteome</keyword>
<dbReference type="Pfam" id="PF04375">
    <property type="entry name" value="HemX"/>
    <property type="match status" value="1"/>
</dbReference>
<keyword evidence="3" id="KW-0472">Membrane</keyword>
<sequence>MTKETDKSAATTTEAKAETKKSATGEAPSKAPEKEPKRAVKSSRILPWLLLIIVIAALAAGGWFGYPHWQAYQQSQQQIQQQLASYNDQIAALESKLSQLEREQSQQANRIAETPESLNALRQSLRGELRQQQTELNNQARALGSLQSELANLDMSQESSWRIIEARNLAAMAGRKVWLESDINTAIRLLELADSHLRALDNPVHIPVRQALRDDIDSLTAIAQVDTDAIVIRLTSVAEQLNALNWQQAPGFNGPDATETETDTTTWQQNLANSWKRFMQQFVRIQQREEAVEPLLSHDFVRVVQQRLQLSLQLAQLAAVAANDERYQAALEQAQSLLAEYAPAQSNAVKQAQQTLLDLQQQQLEQAKPSTLQSIELLQQLAANNNEEASA</sequence>
<dbReference type="PANTHER" id="PTHR38043:SF1">
    <property type="entry name" value="PROTEIN HEMX"/>
    <property type="match status" value="1"/>
</dbReference>
<dbReference type="EMBL" id="FXWH01000002">
    <property type="protein sequence ID" value="SMQ79833.1"/>
    <property type="molecule type" value="Genomic_DNA"/>
</dbReference>
<keyword evidence="4" id="KW-0808">Transferase</keyword>
<dbReference type="GO" id="GO:0032259">
    <property type="term" value="P:methylation"/>
    <property type="evidence" value="ECO:0007669"/>
    <property type="project" value="UniProtKB-KW"/>
</dbReference>
<accession>A0A1Y6G1V0</accession>
<keyword evidence="3" id="KW-0812">Transmembrane</keyword>
<dbReference type="SUPFAM" id="SSF57997">
    <property type="entry name" value="Tropomyosin"/>
    <property type="match status" value="1"/>
</dbReference>
<feature type="coiled-coil region" evidence="1">
    <location>
        <begin position="76"/>
        <end position="149"/>
    </location>
</feature>
<dbReference type="Proteomes" id="UP000194450">
    <property type="component" value="Unassembled WGS sequence"/>
</dbReference>
<feature type="transmembrane region" description="Helical" evidence="3">
    <location>
        <begin position="45"/>
        <end position="66"/>
    </location>
</feature>
<evidence type="ECO:0000256" key="1">
    <source>
        <dbReference type="SAM" id="Coils"/>
    </source>
</evidence>
<evidence type="ECO:0000313" key="5">
    <source>
        <dbReference type="Proteomes" id="UP000194450"/>
    </source>
</evidence>
<proteinExistence type="predicted"/>
<keyword evidence="4" id="KW-0489">Methyltransferase</keyword>
<feature type="region of interest" description="Disordered" evidence="2">
    <location>
        <begin position="1"/>
        <end position="38"/>
    </location>
</feature>
<evidence type="ECO:0000256" key="3">
    <source>
        <dbReference type="SAM" id="Phobius"/>
    </source>
</evidence>
<dbReference type="RefSeq" id="WP_157984166.1">
    <property type="nucleotide sequence ID" value="NZ_FXWH01000002.1"/>
</dbReference>
<dbReference type="OrthoDB" id="6236297at2"/>
<dbReference type="AlphaFoldDB" id="A0A1Y6G1V0"/>
<dbReference type="PANTHER" id="PTHR38043">
    <property type="entry name" value="PROTEIN HEMX"/>
    <property type="match status" value="1"/>
</dbReference>
<gene>
    <name evidence="4" type="ORF">SAMN06297229_1762</name>
</gene>
<evidence type="ECO:0000313" key="4">
    <source>
        <dbReference type="EMBL" id="SMQ79833.1"/>
    </source>
</evidence>
<dbReference type="Gene3D" id="1.20.58.60">
    <property type="match status" value="1"/>
</dbReference>
<reference evidence="5" key="1">
    <citation type="submission" date="2017-04" db="EMBL/GenBank/DDBJ databases">
        <authorList>
            <person name="Varghese N."/>
            <person name="Submissions S."/>
        </authorList>
    </citation>
    <scope>NUCLEOTIDE SEQUENCE [LARGE SCALE GENOMIC DNA]</scope>
</reference>
<evidence type="ECO:0000256" key="2">
    <source>
        <dbReference type="SAM" id="MobiDB-lite"/>
    </source>
</evidence>
<keyword evidence="1" id="KW-0175">Coiled coil</keyword>
<dbReference type="GO" id="GO:0008168">
    <property type="term" value="F:methyltransferase activity"/>
    <property type="evidence" value="ECO:0007669"/>
    <property type="project" value="UniProtKB-KW"/>
</dbReference>
<dbReference type="InterPro" id="IPR007470">
    <property type="entry name" value="HemX"/>
</dbReference>
<keyword evidence="3" id="KW-1133">Transmembrane helix</keyword>